<dbReference type="OrthoDB" id="2357318at2759"/>
<dbReference type="GeneID" id="25372146"/>
<sequence length="714" mass="78103">MSSDRLLATLLRYLQSSPGQQDASRLLGTAASLLTSLNNPLNITLLTSQLLSAPALWARPNALPSSLSFMSLFHSTAIKCHERQLAHSLAQEALVPSLPHLEAHIPLQEWVRAVIKGADDHSSPDHHLLAIGGLLVGLASRDPDFVSTSLSLDLRDFFVKAVNLALSETPSGDHLAHASICLALNHAFTHLSDSDRSFLDYDRLLPVLMASTFHSSDGLRSGYFLGAADADLQQVSIQQFNWASDSPSYQQIQSILKSPLISSLGPLSRLIAHAIDCVRDPWLVLSAVEDLSDFSRRLGTQWRQNKLSEIDASEEAIFIHPDARKNTVPDLWRLLRSTLFAIVIILRSAIGRVIGDVSLAARKSKTRGSCCSSKADSVDAPDIAQATLHSLRSLSFVFGRLGNVSFSQYTFTYLTSIDILANYPDASSSFLDSIAPSEPGQIPSHPLERNLDLFFLNTAEHFALVLSPRQNEDLLLAASSPYLTTAGNPNLLPIFEAAHSVTLSVFSAPQNVDLTSRHLPFYVDALFRVFPHNLSARQFRLAFKNLIKVVSPPSRIAVTQPMLAATLLDLVHERALHAPAAPLPPSYLPMPTAAPELEDATPSATPDLSEQSVLVLTLVDAFPCLSLALLEEWLPLTASATHMVTDPAMREHCQKHFWEVLVGGEMDPERSQICVRWWTSRGGRESLLPVENPVEREFVMSGGLGGQEKVMAKL</sequence>
<dbReference type="InterPro" id="IPR055334">
    <property type="entry name" value="PEX8-like"/>
</dbReference>
<dbReference type="Proteomes" id="UP000030641">
    <property type="component" value="Unassembled WGS sequence"/>
</dbReference>
<evidence type="ECO:0000313" key="1">
    <source>
        <dbReference type="EMBL" id="KEQ93947.1"/>
    </source>
</evidence>
<name>A0A074YIM7_AURSE</name>
<dbReference type="OMA" id="LMVQWRQ"/>
<keyword evidence="2" id="KW-1185">Reference proteome</keyword>
<dbReference type="InParanoid" id="A0A074YIM7"/>
<dbReference type="EMBL" id="KL584764">
    <property type="protein sequence ID" value="KEQ93947.1"/>
    <property type="molecule type" value="Genomic_DNA"/>
</dbReference>
<dbReference type="AlphaFoldDB" id="A0A074YIM7"/>
<accession>A0A074YIM7</accession>
<organism evidence="1 2">
    <name type="scientific">Aureobasidium subglaciale (strain EXF-2481)</name>
    <name type="common">Aureobasidium pullulans var. subglaciale</name>
    <dbReference type="NCBI Taxonomy" id="1043005"/>
    <lineage>
        <taxon>Eukaryota</taxon>
        <taxon>Fungi</taxon>
        <taxon>Dikarya</taxon>
        <taxon>Ascomycota</taxon>
        <taxon>Pezizomycotina</taxon>
        <taxon>Dothideomycetes</taxon>
        <taxon>Dothideomycetidae</taxon>
        <taxon>Dothideales</taxon>
        <taxon>Saccotheciaceae</taxon>
        <taxon>Aureobasidium</taxon>
    </lineage>
</organism>
<gene>
    <name evidence="1" type="ORF">AUEXF2481DRAFT_90232</name>
</gene>
<dbReference type="STRING" id="1043005.A0A074YIM7"/>
<dbReference type="RefSeq" id="XP_013342390.1">
    <property type="nucleotide sequence ID" value="XM_013486936.1"/>
</dbReference>
<protein>
    <recommendedName>
        <fullName evidence="3">Peroxin 8</fullName>
    </recommendedName>
</protein>
<evidence type="ECO:0008006" key="3">
    <source>
        <dbReference type="Google" id="ProtNLM"/>
    </source>
</evidence>
<dbReference type="Pfam" id="PF26001">
    <property type="entry name" value="Pex8"/>
    <property type="match status" value="1"/>
</dbReference>
<dbReference type="PANTHER" id="PTHR39214">
    <property type="entry name" value="MICROBODY (PEROXISOME) BIOGENESIS PROTEIN PEROXIN 8 (EUROFUNG)"/>
    <property type="match status" value="1"/>
</dbReference>
<dbReference type="HOGENOM" id="CLU_016177_0_0_1"/>
<dbReference type="PANTHER" id="PTHR39214:SF1">
    <property type="entry name" value="MICROBODY (PEROXISOME) BIOGENESIS PROTEIN PEROXIN 8 (EUROFUNG)"/>
    <property type="match status" value="1"/>
</dbReference>
<reference evidence="1 2" key="1">
    <citation type="journal article" date="2014" name="BMC Genomics">
        <title>Genome sequencing of four Aureobasidium pullulans varieties: biotechnological potential, stress tolerance, and description of new species.</title>
        <authorList>
            <person name="Gostin Ar C."/>
            <person name="Ohm R.A."/>
            <person name="Kogej T."/>
            <person name="Sonjak S."/>
            <person name="Turk M."/>
            <person name="Zajc J."/>
            <person name="Zalar P."/>
            <person name="Grube M."/>
            <person name="Sun H."/>
            <person name="Han J."/>
            <person name="Sharma A."/>
            <person name="Chiniquy J."/>
            <person name="Ngan C.Y."/>
            <person name="Lipzen A."/>
            <person name="Barry K."/>
            <person name="Grigoriev I.V."/>
            <person name="Gunde-Cimerman N."/>
        </authorList>
    </citation>
    <scope>NUCLEOTIDE SEQUENCE [LARGE SCALE GENOMIC DNA]</scope>
    <source>
        <strain evidence="1 2">EXF-2481</strain>
    </source>
</reference>
<evidence type="ECO:0000313" key="2">
    <source>
        <dbReference type="Proteomes" id="UP000030641"/>
    </source>
</evidence>
<proteinExistence type="predicted"/>